<evidence type="ECO:0000313" key="6">
    <source>
        <dbReference type="Proteomes" id="UP000029995"/>
    </source>
</evidence>
<reference evidence="5 6" key="1">
    <citation type="submission" date="2014-01" db="EMBL/GenBank/DDBJ databases">
        <title>Genome sequence determination for a cystic fibrosis isolate, Inquilinus limosus.</title>
        <authorList>
            <person name="Pino M."/>
            <person name="Di Conza J."/>
            <person name="Gutkind G."/>
        </authorList>
    </citation>
    <scope>NUCLEOTIDE SEQUENCE [LARGE SCALE GENOMIC DNA]</scope>
    <source>
        <strain evidence="5 6">MP06</strain>
    </source>
</reference>
<gene>
    <name evidence="3" type="primary">smpB</name>
    <name evidence="5" type="ORF">P409_06450</name>
</gene>
<evidence type="ECO:0000256" key="2">
    <source>
        <dbReference type="ARBA" id="ARBA00022884"/>
    </source>
</evidence>
<dbReference type="GO" id="GO:0070929">
    <property type="term" value="P:trans-translation"/>
    <property type="evidence" value="ECO:0007669"/>
    <property type="project" value="UniProtKB-UniRule"/>
</dbReference>
<evidence type="ECO:0000256" key="1">
    <source>
        <dbReference type="ARBA" id="ARBA00022490"/>
    </source>
</evidence>
<dbReference type="InterPro" id="IPR000037">
    <property type="entry name" value="SsrA-bd_prot"/>
</dbReference>
<dbReference type="PANTHER" id="PTHR30308:SF2">
    <property type="entry name" value="SSRA-BINDING PROTEIN"/>
    <property type="match status" value="1"/>
</dbReference>
<comment type="function">
    <text evidence="3">Required for rescue of stalled ribosomes mediated by trans-translation. Binds to transfer-messenger RNA (tmRNA), required for stable association of tmRNA with ribosomes. tmRNA and SmpB together mimic tRNA shape, replacing the anticodon stem-loop with SmpB. tmRNA is encoded by the ssrA gene; the 2 termini fold to resemble tRNA(Ala) and it encodes a 'tag peptide', a short internal open reading frame. During trans-translation Ala-aminoacylated tmRNA acts like a tRNA, entering the A-site of stalled ribosomes, displacing the stalled mRNA. The ribosome then switches to translate the ORF on the tmRNA; the nascent peptide is terminated with the 'tag peptide' encoded by the tmRNA and targeted for degradation. The ribosome is freed to recommence translation, which seems to be the essential function of trans-translation.</text>
</comment>
<dbReference type="SUPFAM" id="SSF74982">
    <property type="entry name" value="Small protein B (SmpB)"/>
    <property type="match status" value="1"/>
</dbReference>
<dbReference type="PROSITE" id="PS01317">
    <property type="entry name" value="SSRP"/>
    <property type="match status" value="1"/>
</dbReference>
<keyword evidence="1 3" id="KW-0963">Cytoplasm</keyword>
<dbReference type="Proteomes" id="UP000029995">
    <property type="component" value="Unassembled WGS sequence"/>
</dbReference>
<dbReference type="GO" id="GO:0070930">
    <property type="term" value="P:trans-translation-dependent protein tagging"/>
    <property type="evidence" value="ECO:0007669"/>
    <property type="project" value="TreeGrafter"/>
</dbReference>
<dbReference type="AlphaFoldDB" id="A0A0A0DB10"/>
<sequence>MAQPKTPGRVVAQNRRARHDYFIDENVEAGIVLVGTEVKALREGRGNLQDAYAGEMQGELYLFNAHIPEYGPAQRFNHELKRPRKLLVRKRERDKLLGKVKREGMTLIPLSIYFNARGFAKVDIGLARGKKAHDKRETIKARDWQREKARVMRDRG</sequence>
<dbReference type="NCBIfam" id="NF003843">
    <property type="entry name" value="PRK05422.1"/>
    <property type="match status" value="1"/>
</dbReference>
<feature type="region of interest" description="Disordered" evidence="4">
    <location>
        <begin position="137"/>
        <end position="156"/>
    </location>
</feature>
<dbReference type="Gene3D" id="2.40.280.10">
    <property type="match status" value="1"/>
</dbReference>
<comment type="subcellular location">
    <subcellularLocation>
        <location evidence="3">Cytoplasm</location>
    </subcellularLocation>
    <text evidence="3">The tmRNA-SmpB complex associates with stalled 70S ribosomes.</text>
</comment>
<evidence type="ECO:0000313" key="5">
    <source>
        <dbReference type="EMBL" id="KGM35103.1"/>
    </source>
</evidence>
<evidence type="ECO:0000256" key="4">
    <source>
        <dbReference type="SAM" id="MobiDB-lite"/>
    </source>
</evidence>
<dbReference type="HAMAP" id="MF_00023">
    <property type="entry name" value="SmpB"/>
    <property type="match status" value="1"/>
</dbReference>
<dbReference type="GO" id="GO:0003723">
    <property type="term" value="F:RNA binding"/>
    <property type="evidence" value="ECO:0007669"/>
    <property type="project" value="UniProtKB-UniRule"/>
</dbReference>
<organism evidence="5 6">
    <name type="scientific">Inquilinus limosus MP06</name>
    <dbReference type="NCBI Taxonomy" id="1398085"/>
    <lineage>
        <taxon>Bacteria</taxon>
        <taxon>Pseudomonadati</taxon>
        <taxon>Pseudomonadota</taxon>
        <taxon>Alphaproteobacteria</taxon>
        <taxon>Rhodospirillales</taxon>
        <taxon>Rhodospirillaceae</taxon>
        <taxon>Inquilinus</taxon>
    </lineage>
</organism>
<dbReference type="CDD" id="cd09294">
    <property type="entry name" value="SmpB"/>
    <property type="match status" value="1"/>
</dbReference>
<keyword evidence="2 3" id="KW-0694">RNA-binding</keyword>
<accession>A0A0A0DB10</accession>
<dbReference type="InterPro" id="IPR023620">
    <property type="entry name" value="SmpB"/>
</dbReference>
<dbReference type="NCBIfam" id="TIGR00086">
    <property type="entry name" value="smpB"/>
    <property type="match status" value="1"/>
</dbReference>
<proteinExistence type="inferred from homology"/>
<dbReference type="EMBL" id="JANX01000048">
    <property type="protein sequence ID" value="KGM35103.1"/>
    <property type="molecule type" value="Genomic_DNA"/>
</dbReference>
<evidence type="ECO:0000256" key="3">
    <source>
        <dbReference type="HAMAP-Rule" id="MF_00023"/>
    </source>
</evidence>
<dbReference type="RefSeq" id="WP_034833201.1">
    <property type="nucleotide sequence ID" value="NZ_JANX01000048.1"/>
</dbReference>
<comment type="caution">
    <text evidence="5">The sequence shown here is derived from an EMBL/GenBank/DDBJ whole genome shotgun (WGS) entry which is preliminary data.</text>
</comment>
<comment type="similarity">
    <text evidence="3">Belongs to the SmpB family.</text>
</comment>
<protein>
    <recommendedName>
        <fullName evidence="3">SsrA-binding protein</fullName>
    </recommendedName>
    <alternativeName>
        <fullName evidence="3">Small protein B</fullName>
    </alternativeName>
</protein>
<dbReference type="PANTHER" id="PTHR30308">
    <property type="entry name" value="TMRNA-BINDING COMPONENT OF TRANS-TRANSLATION TAGGING COMPLEX"/>
    <property type="match status" value="1"/>
</dbReference>
<dbReference type="InterPro" id="IPR020081">
    <property type="entry name" value="SsrA-bd_prot_CS"/>
</dbReference>
<dbReference type="OrthoDB" id="9805462at2"/>
<name>A0A0A0DB10_9PROT</name>
<dbReference type="GO" id="GO:0005829">
    <property type="term" value="C:cytosol"/>
    <property type="evidence" value="ECO:0007669"/>
    <property type="project" value="TreeGrafter"/>
</dbReference>
<dbReference type="Pfam" id="PF01668">
    <property type="entry name" value="SmpB"/>
    <property type="match status" value="1"/>
</dbReference>